<keyword evidence="1" id="KW-0472">Membrane</keyword>
<dbReference type="AlphaFoldDB" id="A0A553JJA4"/>
<reference evidence="3" key="1">
    <citation type="submission" date="2019-07" db="EMBL/GenBank/DDBJ databases">
        <title>Shewanella sp. YLB-08 draft genomic sequence.</title>
        <authorList>
            <person name="Yu L."/>
        </authorList>
    </citation>
    <scope>NUCLEOTIDE SEQUENCE [LARGE SCALE GENOMIC DNA]</scope>
    <source>
        <strain evidence="3">JCM 20706</strain>
    </source>
</reference>
<protein>
    <submittedName>
        <fullName evidence="2">Uncharacterized protein</fullName>
    </submittedName>
</protein>
<dbReference type="OrthoDB" id="1331475at2"/>
<dbReference type="RefSeq" id="WP_144041943.1">
    <property type="nucleotide sequence ID" value="NZ_BMPL01000030.1"/>
</dbReference>
<dbReference type="Proteomes" id="UP000318126">
    <property type="component" value="Unassembled WGS sequence"/>
</dbReference>
<keyword evidence="3" id="KW-1185">Reference proteome</keyword>
<keyword evidence="1" id="KW-0812">Transmembrane</keyword>
<dbReference type="EMBL" id="VKGK01000031">
    <property type="protein sequence ID" value="TRY12534.1"/>
    <property type="molecule type" value="Genomic_DNA"/>
</dbReference>
<gene>
    <name evidence="2" type="ORF">FN961_20010</name>
</gene>
<evidence type="ECO:0000256" key="1">
    <source>
        <dbReference type="SAM" id="Phobius"/>
    </source>
</evidence>
<name>A0A553JJA4_SHEHA</name>
<organism evidence="2 3">
    <name type="scientific">Shewanella hanedai</name>
    <name type="common">Alteromonas hanedai</name>
    <dbReference type="NCBI Taxonomy" id="25"/>
    <lineage>
        <taxon>Bacteria</taxon>
        <taxon>Pseudomonadati</taxon>
        <taxon>Pseudomonadota</taxon>
        <taxon>Gammaproteobacteria</taxon>
        <taxon>Alteromonadales</taxon>
        <taxon>Shewanellaceae</taxon>
        <taxon>Shewanella</taxon>
    </lineage>
</organism>
<proteinExistence type="predicted"/>
<comment type="caution">
    <text evidence="2">The sequence shown here is derived from an EMBL/GenBank/DDBJ whole genome shotgun (WGS) entry which is preliminary data.</text>
</comment>
<evidence type="ECO:0000313" key="3">
    <source>
        <dbReference type="Proteomes" id="UP000318126"/>
    </source>
</evidence>
<feature type="transmembrane region" description="Helical" evidence="1">
    <location>
        <begin position="214"/>
        <end position="237"/>
    </location>
</feature>
<keyword evidence="1" id="KW-1133">Transmembrane helix</keyword>
<accession>A0A553JJA4</accession>
<sequence>MEKVRIKLLFLGHPRHEIDKKKLLGLKSKYFEVVGIESKEKLPEAKKNDGFLDVEYSVKEVSSMVGSPKNNDITFAIMNYRYDDGFYLHRLNPNAVCLSISGVDQLLLNNSISLENFIIKNIYEVVALSFALDSVCSEEAYNIVHVDTRGCLFDMNGDKFDIIYNTESPCICNECKSFINGKNIPEGFVSGLEKELKKIRKPLLSRVETFIKKYPLFSIGLTLFSSFLISVLASLFVEYLKLNVKFTELLTSILVCASNS</sequence>
<evidence type="ECO:0000313" key="2">
    <source>
        <dbReference type="EMBL" id="TRY12534.1"/>
    </source>
</evidence>